<reference evidence="5 6" key="1">
    <citation type="journal article" date="2015" name="PLoS Pathog.">
        <title>Leptomonas seymouri: Adaptations to the Dixenous Life Cycle Analyzed by Genome Sequencing, Transcriptome Profiling and Co-infection with Leishmania donovani.</title>
        <authorList>
            <person name="Kraeva N."/>
            <person name="Butenko A."/>
            <person name="Hlavacova J."/>
            <person name="Kostygov A."/>
            <person name="Myskova J."/>
            <person name="Grybchuk D."/>
            <person name="Lestinova T."/>
            <person name="Votypka J."/>
            <person name="Volf P."/>
            <person name="Opperdoes F."/>
            <person name="Flegontov P."/>
            <person name="Lukes J."/>
            <person name="Yurchenko V."/>
        </authorList>
    </citation>
    <scope>NUCLEOTIDE SEQUENCE [LARGE SCALE GENOMIC DNA]</scope>
    <source>
        <strain evidence="5 6">ATCC 30220</strain>
    </source>
</reference>
<dbReference type="UniPathway" id="UPA00344"/>
<evidence type="ECO:0000256" key="1">
    <source>
        <dbReference type="ARBA" id="ARBA00005046"/>
    </source>
</evidence>
<feature type="compositionally biased region" description="Low complexity" evidence="3">
    <location>
        <begin position="715"/>
        <end position="725"/>
    </location>
</feature>
<organism evidence="5 6">
    <name type="scientific">Leptomonas seymouri</name>
    <dbReference type="NCBI Taxonomy" id="5684"/>
    <lineage>
        <taxon>Eukaryota</taxon>
        <taxon>Discoba</taxon>
        <taxon>Euglenozoa</taxon>
        <taxon>Kinetoplastea</taxon>
        <taxon>Metakinetoplastina</taxon>
        <taxon>Trypanosomatida</taxon>
        <taxon>Trypanosomatidae</taxon>
        <taxon>Leishmaniinae</taxon>
        <taxon>Leptomonas</taxon>
    </lineage>
</organism>
<dbReference type="Proteomes" id="UP000038009">
    <property type="component" value="Unassembled WGS sequence"/>
</dbReference>
<feature type="compositionally biased region" description="Gly residues" evidence="3">
    <location>
        <begin position="69"/>
        <end position="85"/>
    </location>
</feature>
<evidence type="ECO:0000259" key="4">
    <source>
        <dbReference type="Pfam" id="PF01967"/>
    </source>
</evidence>
<feature type="compositionally biased region" description="Polar residues" evidence="3">
    <location>
        <begin position="690"/>
        <end position="707"/>
    </location>
</feature>
<feature type="region of interest" description="Disordered" evidence="3">
    <location>
        <begin position="335"/>
        <end position="364"/>
    </location>
</feature>
<dbReference type="Gene3D" id="3.30.70.640">
    <property type="entry name" value="Molybdopterin cofactor biosynthesis C (MoaC) domain"/>
    <property type="match status" value="1"/>
</dbReference>
<dbReference type="SUPFAM" id="SSF55040">
    <property type="entry name" value="Molybdenum cofactor biosynthesis protein C, MoaC"/>
    <property type="match status" value="1"/>
</dbReference>
<feature type="compositionally biased region" description="Acidic residues" evidence="3">
    <location>
        <begin position="537"/>
        <end position="547"/>
    </location>
</feature>
<feature type="compositionally biased region" description="Acidic residues" evidence="3">
    <location>
        <begin position="652"/>
        <end position="668"/>
    </location>
</feature>
<accession>A0A0N1IIP1</accession>
<feature type="compositionally biased region" description="Low complexity" evidence="3">
    <location>
        <begin position="86"/>
        <end position="101"/>
    </location>
</feature>
<keyword evidence="2" id="KW-0501">Molybdenum cofactor biosynthesis</keyword>
<feature type="compositionally biased region" description="Basic and acidic residues" evidence="3">
    <location>
        <begin position="51"/>
        <end position="67"/>
    </location>
</feature>
<dbReference type="InterPro" id="IPR002820">
    <property type="entry name" value="Mopterin_CF_biosynth-C_dom"/>
</dbReference>
<feature type="compositionally biased region" description="Low complexity" evidence="3">
    <location>
        <begin position="38"/>
        <end position="49"/>
    </location>
</feature>
<keyword evidence="6" id="KW-1185">Reference proteome</keyword>
<evidence type="ECO:0000313" key="5">
    <source>
        <dbReference type="EMBL" id="KPI84300.1"/>
    </source>
</evidence>
<protein>
    <submittedName>
        <fullName evidence="5">Putative Molybdenum cofactor biosynthesis protein</fullName>
    </submittedName>
</protein>
<feature type="compositionally biased region" description="Basic residues" evidence="3">
    <location>
        <begin position="842"/>
        <end position="858"/>
    </location>
</feature>
<feature type="region of interest" description="Disordered" evidence="3">
    <location>
        <begin position="457"/>
        <end position="858"/>
    </location>
</feature>
<feature type="compositionally biased region" description="Polar residues" evidence="3">
    <location>
        <begin position="345"/>
        <end position="354"/>
    </location>
</feature>
<dbReference type="OMA" id="LYPRRKY"/>
<dbReference type="InterPro" id="IPR036522">
    <property type="entry name" value="MoaC_sf"/>
</dbReference>
<comment type="pathway">
    <text evidence="1">Cofactor biosynthesis; molybdopterin biosynthesis.</text>
</comment>
<evidence type="ECO:0000256" key="3">
    <source>
        <dbReference type="SAM" id="MobiDB-lite"/>
    </source>
</evidence>
<dbReference type="GO" id="GO:0006777">
    <property type="term" value="P:Mo-molybdopterin cofactor biosynthetic process"/>
    <property type="evidence" value="ECO:0007669"/>
    <property type="project" value="UniProtKB-KW"/>
</dbReference>
<dbReference type="EMBL" id="LJSK01000271">
    <property type="protein sequence ID" value="KPI84300.1"/>
    <property type="molecule type" value="Genomic_DNA"/>
</dbReference>
<dbReference type="VEuPathDB" id="TriTrypDB:Lsey_0271_0050"/>
<comment type="caution">
    <text evidence="5">The sequence shown here is derived from an EMBL/GenBank/DDBJ whole genome shotgun (WGS) entry which is preliminary data.</text>
</comment>
<evidence type="ECO:0000313" key="6">
    <source>
        <dbReference type="Proteomes" id="UP000038009"/>
    </source>
</evidence>
<feature type="compositionally biased region" description="Basic and acidic residues" evidence="3">
    <location>
        <begin position="799"/>
        <end position="809"/>
    </location>
</feature>
<gene>
    <name evidence="5" type="ORF">ABL78_6643</name>
</gene>
<name>A0A0N1IIP1_LEPSE</name>
<feature type="compositionally biased region" description="Low complexity" evidence="3">
    <location>
        <begin position="776"/>
        <end position="785"/>
    </location>
</feature>
<feature type="compositionally biased region" description="Low complexity" evidence="3">
    <location>
        <begin position="636"/>
        <end position="651"/>
    </location>
</feature>
<feature type="domain" description="Molybdopterin cofactor biosynthesis C (MoaC)" evidence="4">
    <location>
        <begin position="174"/>
        <end position="311"/>
    </location>
</feature>
<dbReference type="Pfam" id="PF01967">
    <property type="entry name" value="MoaC"/>
    <property type="match status" value="1"/>
</dbReference>
<proteinExistence type="predicted"/>
<feature type="compositionally biased region" description="Acidic residues" evidence="3">
    <location>
        <begin position="584"/>
        <end position="604"/>
    </location>
</feature>
<feature type="region of interest" description="Disordered" evidence="3">
    <location>
        <begin position="13"/>
        <end position="113"/>
    </location>
</feature>
<feature type="compositionally biased region" description="Basic residues" evidence="3">
    <location>
        <begin position="13"/>
        <end position="27"/>
    </location>
</feature>
<feature type="compositionally biased region" description="Acidic residues" evidence="3">
    <location>
        <begin position="810"/>
        <end position="835"/>
    </location>
</feature>
<dbReference type="AlphaFoldDB" id="A0A0N1IIP1"/>
<feature type="compositionally biased region" description="Basic residues" evidence="3">
    <location>
        <begin position="786"/>
        <end position="797"/>
    </location>
</feature>
<feature type="compositionally biased region" description="Acidic residues" evidence="3">
    <location>
        <begin position="733"/>
        <end position="767"/>
    </location>
</feature>
<dbReference type="OrthoDB" id="429626at2759"/>
<sequence length="858" mass="90443">MLHRCIFQLAKKKGPTPRSHVLRRSLRRSGSGGGVGASVGRRAGSAAAKRSGKDRPSSGALVREKSGRAGVGSGGSVYGEDGGGSSAAAAGTSAAPLAPASDEPAHPSPTSARRPLYRLATAVSTVIVPPTTNVYLQSMKHLLTPASSPTLTGASISEMVGAGPPAVPIIEEYYTSKKGPLFATAVVAGTNAVKQVSSLIPFCYPTPIQRCSFTFRRRQVQQQPRPSQMPHRVVLRRRTTAPGQPPIRPEYSVLYCFCTVATESKAGVEMEALTGATMASVTLYDMLKGLPGAQEDGLSLGEAFVLAKRGGRNDFTKLLMSEPERLLVESGIRSESGVPAIEPPKSSSETTANDIKSHGTAGTAAAALGSAEPLTSSQEGSAKQQYAANAVRGVVNTEDSGEEDVPQRVIRRAAAVAATAEGNEVDDPNATVDTGAWWRTSKQEKRLQELYPRRKYVDGSRVVPTSPPAPEEATPGKRAASSQAFVSGDKTTAAVATASRPKHLSKASMIRDGRSVTSAVSAKAALRSARDAAADNEAAEEKEEDEGVVEHRRPNKSRLAKKTGRGVVSVEADADEVPVKETPLEDEEATAGEEEGEVHDEEEIEPSKGNRKAKRGSSVTSPAHKTAKAAGKRGSAAPTTTAAQRRQQATAEAEEDEANEEEEEEEEIVAPSRKPSHASPAAVVKRHGKGSSSSAHTAAPSLRSQPGSPARKQRAAAAAAALPSTKRARAAALEEEDEDESASADEDDYASEDEEEIEAAAVEEEEEAVTRRGKSAKSSAAAATSSKKKASVMRQVRHSSWDEVTRTVGDDEDAEVGEEVEDVANEIAEEDEEESTPPPPLPKKKVKKTVKRTVPKRR</sequence>
<feature type="compositionally biased region" description="Basic residues" evidence="3">
    <location>
        <begin position="553"/>
        <end position="564"/>
    </location>
</feature>
<evidence type="ECO:0000256" key="2">
    <source>
        <dbReference type="ARBA" id="ARBA00023150"/>
    </source>
</evidence>